<comment type="caution">
    <text evidence="2">The sequence shown here is derived from an EMBL/GenBank/DDBJ whole genome shotgun (WGS) entry which is preliminary data.</text>
</comment>
<feature type="transmembrane region" description="Helical" evidence="1">
    <location>
        <begin position="92"/>
        <end position="111"/>
    </location>
</feature>
<evidence type="ECO:0000313" key="3">
    <source>
        <dbReference type="Proteomes" id="UP000050833"/>
    </source>
</evidence>
<dbReference type="AlphaFoldDB" id="A0AAW3JQ94"/>
<keyword evidence="1" id="KW-0472">Membrane</keyword>
<evidence type="ECO:0000256" key="1">
    <source>
        <dbReference type="SAM" id="Phobius"/>
    </source>
</evidence>
<sequence length="139" mass="15986">MAMMVKNLIKEKRGMISAIVAVVILYIFLECFGITCPIKFITGVSCAGCGMSRAWLACLRFDFKKAFYYHPLFIFPPCMVCVFLMRNKINAVIYKVFTGFVLLLFCAVYLYRMIAGNNDIVVFEPQHNIIFQILKIIKK</sequence>
<accession>A0AAW3JQ94</accession>
<dbReference type="RefSeq" id="WP_055944358.1">
    <property type="nucleotide sequence ID" value="NZ_JAQDCV010000014.1"/>
</dbReference>
<name>A0AAW3JQ94_9FIRM</name>
<dbReference type="EMBL" id="LLKB01000005">
    <property type="protein sequence ID" value="KQC84992.1"/>
    <property type="molecule type" value="Genomic_DNA"/>
</dbReference>
<keyword evidence="3" id="KW-1185">Reference proteome</keyword>
<organism evidence="2 3">
    <name type="scientific">Butyribacter intestini</name>
    <dbReference type="NCBI Taxonomy" id="1703332"/>
    <lineage>
        <taxon>Bacteria</taxon>
        <taxon>Bacillati</taxon>
        <taxon>Bacillota</taxon>
        <taxon>Clostridia</taxon>
        <taxon>Lachnospirales</taxon>
        <taxon>Lachnospiraceae</taxon>
        <taxon>Butyribacter</taxon>
    </lineage>
</organism>
<dbReference type="Proteomes" id="UP000050833">
    <property type="component" value="Unassembled WGS sequence"/>
</dbReference>
<keyword evidence="1" id="KW-0812">Transmembrane</keyword>
<keyword evidence="1" id="KW-1133">Transmembrane helix</keyword>
<evidence type="ECO:0008006" key="4">
    <source>
        <dbReference type="Google" id="ProtNLM"/>
    </source>
</evidence>
<reference evidence="2 3" key="1">
    <citation type="submission" date="2015-10" db="EMBL/GenBank/DDBJ databases">
        <title>Butyribacter intestini gen. nov., sp. nov., a butyric acid-producing bacterium of the family Lachnospiraceae isolated from the human faeces.</title>
        <authorList>
            <person name="Zou Y."/>
            <person name="Xue W."/>
            <person name="Luo G."/>
            <person name="Lv M."/>
        </authorList>
    </citation>
    <scope>NUCLEOTIDE SEQUENCE [LARGE SCALE GENOMIC DNA]</scope>
    <source>
        <strain evidence="2 3">TF01-11</strain>
    </source>
</reference>
<evidence type="ECO:0000313" key="2">
    <source>
        <dbReference type="EMBL" id="KQC84992.1"/>
    </source>
</evidence>
<dbReference type="InterPro" id="IPR021215">
    <property type="entry name" value="DUF2752"/>
</dbReference>
<gene>
    <name evidence="2" type="ORF">APZ18_09780</name>
</gene>
<dbReference type="Pfam" id="PF10825">
    <property type="entry name" value="DUF2752"/>
    <property type="match status" value="1"/>
</dbReference>
<feature type="transmembrane region" description="Helical" evidence="1">
    <location>
        <begin position="66"/>
        <end position="85"/>
    </location>
</feature>
<protein>
    <recommendedName>
        <fullName evidence="4">DUF2752 domain-containing protein</fullName>
    </recommendedName>
</protein>
<proteinExistence type="predicted"/>